<comment type="similarity">
    <text evidence="3 11">Belongs to the FIS1 family.</text>
</comment>
<dbReference type="Pfam" id="PF14853">
    <property type="entry name" value="Fis1_TPR_C"/>
    <property type="match status" value="1"/>
</dbReference>
<evidence type="ECO:0000256" key="8">
    <source>
        <dbReference type="ARBA" id="ARBA00023128"/>
    </source>
</evidence>
<keyword evidence="8 11" id="KW-0496">Mitochondrion</keyword>
<evidence type="ECO:0000256" key="13">
    <source>
        <dbReference type="SAM" id="Phobius"/>
    </source>
</evidence>
<keyword evidence="6 11" id="KW-1000">Mitochondrion outer membrane</keyword>
<evidence type="ECO:0000256" key="12">
    <source>
        <dbReference type="PROSITE-ProRule" id="PRU00339"/>
    </source>
</evidence>
<dbReference type="OrthoDB" id="421154at2759"/>
<dbReference type="PANTHER" id="PTHR13247:SF0">
    <property type="entry name" value="MITOCHONDRIAL FISSION 1 PROTEIN"/>
    <property type="match status" value="1"/>
</dbReference>
<accession>A0A3S3PSI7</accession>
<dbReference type="GO" id="GO:0043653">
    <property type="term" value="P:mitochondrial fragmentation involved in apoptotic process"/>
    <property type="evidence" value="ECO:0007669"/>
    <property type="project" value="TreeGrafter"/>
</dbReference>
<dbReference type="SUPFAM" id="SSF48452">
    <property type="entry name" value="TPR-like"/>
    <property type="match status" value="1"/>
</dbReference>
<dbReference type="FunFam" id="1.25.40.10:FF:000147">
    <property type="entry name" value="Mitochondrial fission 1 protein"/>
    <property type="match status" value="1"/>
</dbReference>
<evidence type="ECO:0000256" key="7">
    <source>
        <dbReference type="ARBA" id="ARBA00022989"/>
    </source>
</evidence>
<dbReference type="GO" id="GO:0016559">
    <property type="term" value="P:peroxisome fission"/>
    <property type="evidence" value="ECO:0007669"/>
    <property type="project" value="TreeGrafter"/>
</dbReference>
<dbReference type="AlphaFoldDB" id="A0A3S3PSI7"/>
<evidence type="ECO:0000256" key="5">
    <source>
        <dbReference type="ARBA" id="ARBA00022703"/>
    </source>
</evidence>
<comment type="subcellular location">
    <subcellularLocation>
        <location evidence="2">Mitochondrion outer membrane</location>
        <topology evidence="2">Single-pass membrane protein</topology>
    </subcellularLocation>
    <subcellularLocation>
        <location evidence="1">Peroxisome membrane</location>
        <topology evidence="1">Single-pass membrane protein</topology>
    </subcellularLocation>
</comment>
<evidence type="ECO:0000256" key="9">
    <source>
        <dbReference type="ARBA" id="ARBA00023136"/>
    </source>
</evidence>
<dbReference type="GO" id="GO:0005741">
    <property type="term" value="C:mitochondrial outer membrane"/>
    <property type="evidence" value="ECO:0007669"/>
    <property type="project" value="UniProtKB-SubCell"/>
</dbReference>
<dbReference type="PROSITE" id="PS50005">
    <property type="entry name" value="TPR"/>
    <property type="match status" value="1"/>
</dbReference>
<gene>
    <name evidence="14" type="ORF">B4U79_14908</name>
</gene>
<proteinExistence type="inferred from homology"/>
<comment type="function">
    <text evidence="11">Involved in the fragmentation of the mitochondrial network and its perinuclear clustering.</text>
</comment>
<evidence type="ECO:0000256" key="4">
    <source>
        <dbReference type="ARBA" id="ARBA00022692"/>
    </source>
</evidence>
<feature type="repeat" description="TPR" evidence="12">
    <location>
        <begin position="72"/>
        <end position="105"/>
    </location>
</feature>
<dbReference type="InterPro" id="IPR011990">
    <property type="entry name" value="TPR-like_helical_dom_sf"/>
</dbReference>
<keyword evidence="5" id="KW-0053">Apoptosis</keyword>
<protein>
    <recommendedName>
        <fullName evidence="11">Mitochondrial fission 1 protein</fullName>
    </recommendedName>
</protein>
<dbReference type="STRING" id="1965070.A0A3S3PSI7"/>
<dbReference type="EMBL" id="NCKU01000402">
    <property type="protein sequence ID" value="RWS15630.1"/>
    <property type="molecule type" value="Genomic_DNA"/>
</dbReference>
<dbReference type="GO" id="GO:0005778">
    <property type="term" value="C:peroxisomal membrane"/>
    <property type="evidence" value="ECO:0007669"/>
    <property type="project" value="UniProtKB-SubCell"/>
</dbReference>
<sequence>MEALIEDDTCDERERAEFTRKYFDELKSGRVSNTTKFEYSWSLIRSKAKEDVRKGVDLLEQLCFDGDEDARRDYLFYLSIANTKLGDYQRALDCNEQFLSAEPNNYQAQELQRIIKRKMTKEGLQGLAIAGGAAAVIALGVGTAVIGGLVTGAMTLFRRR</sequence>
<dbReference type="CDD" id="cd12212">
    <property type="entry name" value="Fis1"/>
    <property type="match status" value="1"/>
</dbReference>
<evidence type="ECO:0000313" key="14">
    <source>
        <dbReference type="EMBL" id="RWS15630.1"/>
    </source>
</evidence>
<dbReference type="InterPro" id="IPR033745">
    <property type="entry name" value="Fis1_cytosol"/>
</dbReference>
<evidence type="ECO:0000256" key="3">
    <source>
        <dbReference type="ARBA" id="ARBA00008937"/>
    </source>
</evidence>
<dbReference type="InterPro" id="IPR028058">
    <property type="entry name" value="Fis1_TPR_N"/>
</dbReference>
<comment type="domain">
    <text evidence="11">The C-terminus is required for mitochondrial localization, while the N-terminus is necessary for mitochondrial fission.</text>
</comment>
<evidence type="ECO:0000313" key="15">
    <source>
        <dbReference type="Proteomes" id="UP000285301"/>
    </source>
</evidence>
<reference evidence="14 15" key="1">
    <citation type="journal article" date="2018" name="Gigascience">
        <title>Genomes of trombidid mites reveal novel predicted allergens and laterally-transferred genes associated with secondary metabolism.</title>
        <authorList>
            <person name="Dong X."/>
            <person name="Chaisiri K."/>
            <person name="Xia D."/>
            <person name="Armstrong S.D."/>
            <person name="Fang Y."/>
            <person name="Donnelly M.J."/>
            <person name="Kadowaki T."/>
            <person name="McGarry J.W."/>
            <person name="Darby A.C."/>
            <person name="Makepeace B.L."/>
        </authorList>
    </citation>
    <scope>NUCLEOTIDE SEQUENCE [LARGE SCALE GENOMIC DNA]</scope>
    <source>
        <strain evidence="14">UoL-WK</strain>
    </source>
</reference>
<dbReference type="Pfam" id="PF14852">
    <property type="entry name" value="Fis1_TPR_N"/>
    <property type="match status" value="1"/>
</dbReference>
<keyword evidence="7 13" id="KW-1133">Transmembrane helix</keyword>
<evidence type="ECO:0000256" key="10">
    <source>
        <dbReference type="ARBA" id="ARBA00023140"/>
    </source>
</evidence>
<keyword evidence="15" id="KW-1185">Reference proteome</keyword>
<dbReference type="InterPro" id="IPR016543">
    <property type="entry name" value="Fis1"/>
</dbReference>
<dbReference type="InterPro" id="IPR019734">
    <property type="entry name" value="TPR_rpt"/>
</dbReference>
<organism evidence="14 15">
    <name type="scientific">Dinothrombium tinctorium</name>
    <dbReference type="NCBI Taxonomy" id="1965070"/>
    <lineage>
        <taxon>Eukaryota</taxon>
        <taxon>Metazoa</taxon>
        <taxon>Ecdysozoa</taxon>
        <taxon>Arthropoda</taxon>
        <taxon>Chelicerata</taxon>
        <taxon>Arachnida</taxon>
        <taxon>Acari</taxon>
        <taxon>Acariformes</taxon>
        <taxon>Trombidiformes</taxon>
        <taxon>Prostigmata</taxon>
        <taxon>Anystina</taxon>
        <taxon>Parasitengona</taxon>
        <taxon>Trombidioidea</taxon>
        <taxon>Trombidiidae</taxon>
        <taxon>Dinothrombium</taxon>
    </lineage>
</organism>
<evidence type="ECO:0000256" key="1">
    <source>
        <dbReference type="ARBA" id="ARBA00004549"/>
    </source>
</evidence>
<comment type="caution">
    <text evidence="14">The sequence shown here is derived from an EMBL/GenBank/DDBJ whole genome shotgun (WGS) entry which is preliminary data.</text>
</comment>
<dbReference type="Gene3D" id="1.25.40.10">
    <property type="entry name" value="Tetratricopeptide repeat domain"/>
    <property type="match status" value="1"/>
</dbReference>
<feature type="transmembrane region" description="Helical" evidence="13">
    <location>
        <begin position="126"/>
        <end position="150"/>
    </location>
</feature>
<dbReference type="PIRSF" id="PIRSF008835">
    <property type="entry name" value="TPR_repeat_11_Fis1"/>
    <property type="match status" value="1"/>
</dbReference>
<keyword evidence="10" id="KW-0576">Peroxisome</keyword>
<dbReference type="GO" id="GO:0000422">
    <property type="term" value="P:autophagy of mitochondrion"/>
    <property type="evidence" value="ECO:0007669"/>
    <property type="project" value="TreeGrafter"/>
</dbReference>
<keyword evidence="9 11" id="KW-0472">Membrane</keyword>
<name>A0A3S3PSI7_9ACAR</name>
<evidence type="ECO:0000256" key="6">
    <source>
        <dbReference type="ARBA" id="ARBA00022787"/>
    </source>
</evidence>
<evidence type="ECO:0000256" key="11">
    <source>
        <dbReference type="PIRNR" id="PIRNR008835"/>
    </source>
</evidence>
<keyword evidence="12" id="KW-0802">TPR repeat</keyword>
<dbReference type="GO" id="GO:0000266">
    <property type="term" value="P:mitochondrial fission"/>
    <property type="evidence" value="ECO:0007669"/>
    <property type="project" value="UniProtKB-UniRule"/>
</dbReference>
<dbReference type="PANTHER" id="PTHR13247">
    <property type="entry name" value="TETRATRICOPEPTIDE REPEAT PROTEIN 11 TPR REPEAT PROTEIN 11"/>
    <property type="match status" value="1"/>
</dbReference>
<dbReference type="Proteomes" id="UP000285301">
    <property type="component" value="Unassembled WGS sequence"/>
</dbReference>
<keyword evidence="4 13" id="KW-0812">Transmembrane</keyword>
<dbReference type="InterPro" id="IPR028061">
    <property type="entry name" value="Fis1_TPR_C"/>
</dbReference>
<evidence type="ECO:0000256" key="2">
    <source>
        <dbReference type="ARBA" id="ARBA00004572"/>
    </source>
</evidence>